<reference evidence="9 10" key="1">
    <citation type="submission" date="2019-08" db="EMBL/GenBank/DDBJ databases">
        <title>In-depth cultivation of the pig gut microbiome towards novel bacterial diversity and tailored functional studies.</title>
        <authorList>
            <person name="Wylensek D."/>
            <person name="Hitch T.C.A."/>
            <person name="Clavel T."/>
        </authorList>
    </citation>
    <scope>NUCLEOTIDE SEQUENCE [LARGE SCALE GENOMIC DNA]</scope>
    <source>
        <strain evidence="9 10">SM-530-WT-4B</strain>
    </source>
</reference>
<protein>
    <recommendedName>
        <fullName evidence="1">Trk system potassium uptake protein TrkA</fullName>
    </recommendedName>
</protein>
<feature type="domain" description="RCK N-terminal" evidence="7">
    <location>
        <begin position="232"/>
        <end position="351"/>
    </location>
</feature>
<dbReference type="EMBL" id="VUNH01000010">
    <property type="protein sequence ID" value="MST56263.1"/>
    <property type="molecule type" value="Genomic_DNA"/>
</dbReference>
<dbReference type="NCBIfam" id="NF007031">
    <property type="entry name" value="PRK09496.1-2"/>
    <property type="match status" value="1"/>
</dbReference>
<dbReference type="PRINTS" id="PR00335">
    <property type="entry name" value="KUPTAKETRKA"/>
</dbReference>
<dbReference type="PANTHER" id="PTHR43833:SF5">
    <property type="entry name" value="TRK SYSTEM POTASSIUM UPTAKE PROTEIN TRKA"/>
    <property type="match status" value="1"/>
</dbReference>
<name>A0A6L5YDU9_9BACT</name>
<dbReference type="InterPro" id="IPR006037">
    <property type="entry name" value="RCK_C"/>
</dbReference>
<accession>A0A6L5YDU9</accession>
<feature type="domain" description="RCK N-terminal" evidence="7">
    <location>
        <begin position="1"/>
        <end position="122"/>
    </location>
</feature>
<feature type="domain" description="RCK C-terminal" evidence="8">
    <location>
        <begin position="142"/>
        <end position="226"/>
    </location>
</feature>
<dbReference type="InterPro" id="IPR006036">
    <property type="entry name" value="K_uptake_TrkA"/>
</dbReference>
<keyword evidence="2" id="KW-0813">Transport</keyword>
<dbReference type="NCBIfam" id="NF007039">
    <property type="entry name" value="PRK09496.3-2"/>
    <property type="match status" value="1"/>
</dbReference>
<dbReference type="Gene3D" id="3.30.70.1450">
    <property type="entry name" value="Regulator of K+ conductance, C-terminal domain"/>
    <property type="match status" value="2"/>
</dbReference>
<sequence>MKIVVVGAGNVGCTVARTLSAEGRDVVIIERDAETAARLEEEQDVSVVRGNGARPAVLEKAGVVKGGNVDVLIACTDRDETNLMACWLSKRAGVRQVLARVRDLEFTDTPDWAEDLGIDVLASPERSLSREIASLLRFNAAVHSSELFNGRAGSFAFRVEADSPICGMSLRELGVKYPGLGAIIVYVERGDDGFVPSGDWTAREGDLCFAVTLHERVPALMRLFDVEHHKRLSRVIIVGGGKLGANLAHRLSSNVPRVETTLVEKDLEKCARLAREFPDVKVINGDGMDKDLMLQLGVDKANGVVAATSNDEMNVIIAALANVQEDVKTIAVVRKDVYEDLEGKLPVDVLVNPNKTLASTFLRYIRYPNSAGMLSLIDRIGAEMLEFLLRPGNPAVGKRIMDLNLRKGILIAIIKRGGKYLVPGGAETLLEGDVISVFAMAEMMPEAMRFFKVDQA</sequence>
<dbReference type="GO" id="GO:0015079">
    <property type="term" value="F:potassium ion transmembrane transporter activity"/>
    <property type="evidence" value="ECO:0007669"/>
    <property type="project" value="InterPro"/>
</dbReference>
<keyword evidence="4" id="KW-0630">Potassium</keyword>
<dbReference type="InterPro" id="IPR003148">
    <property type="entry name" value="RCK_N"/>
</dbReference>
<dbReference type="Proteomes" id="UP000473699">
    <property type="component" value="Unassembled WGS sequence"/>
</dbReference>
<feature type="domain" description="RCK C-terminal" evidence="8">
    <location>
        <begin position="371"/>
        <end position="453"/>
    </location>
</feature>
<evidence type="ECO:0000259" key="8">
    <source>
        <dbReference type="PROSITE" id="PS51202"/>
    </source>
</evidence>
<evidence type="ECO:0000256" key="5">
    <source>
        <dbReference type="ARBA" id="ARBA00023027"/>
    </source>
</evidence>
<dbReference type="Gene3D" id="3.40.50.720">
    <property type="entry name" value="NAD(P)-binding Rossmann-like Domain"/>
    <property type="match status" value="2"/>
</dbReference>
<dbReference type="SUPFAM" id="SSF116726">
    <property type="entry name" value="TrkA C-terminal domain-like"/>
    <property type="match status" value="2"/>
</dbReference>
<evidence type="ECO:0000256" key="3">
    <source>
        <dbReference type="ARBA" id="ARBA00022538"/>
    </source>
</evidence>
<proteinExistence type="predicted"/>
<dbReference type="InterPro" id="IPR036291">
    <property type="entry name" value="NAD(P)-bd_dom_sf"/>
</dbReference>
<evidence type="ECO:0000256" key="4">
    <source>
        <dbReference type="ARBA" id="ARBA00022958"/>
    </source>
</evidence>
<comment type="caution">
    <text evidence="9">The sequence shown here is derived from an EMBL/GenBank/DDBJ whole genome shotgun (WGS) entry which is preliminary data.</text>
</comment>
<evidence type="ECO:0000313" key="9">
    <source>
        <dbReference type="EMBL" id="MST56263.1"/>
    </source>
</evidence>
<gene>
    <name evidence="9" type="primary">trkA</name>
    <name evidence="9" type="ORF">FYJ74_09495</name>
</gene>
<dbReference type="Pfam" id="PF02080">
    <property type="entry name" value="TrkA_C"/>
    <property type="match status" value="2"/>
</dbReference>
<evidence type="ECO:0000256" key="2">
    <source>
        <dbReference type="ARBA" id="ARBA00022448"/>
    </source>
</evidence>
<keyword evidence="10" id="KW-1185">Reference proteome</keyword>
<evidence type="ECO:0000256" key="6">
    <source>
        <dbReference type="ARBA" id="ARBA00023065"/>
    </source>
</evidence>
<dbReference type="InterPro" id="IPR050721">
    <property type="entry name" value="Trk_Ktr_HKT_K-transport"/>
</dbReference>
<dbReference type="SUPFAM" id="SSF51735">
    <property type="entry name" value="NAD(P)-binding Rossmann-fold domains"/>
    <property type="match status" value="2"/>
</dbReference>
<dbReference type="Pfam" id="PF02254">
    <property type="entry name" value="TrkA_N"/>
    <property type="match status" value="2"/>
</dbReference>
<dbReference type="PANTHER" id="PTHR43833">
    <property type="entry name" value="POTASSIUM CHANNEL PROTEIN 2-RELATED-RELATED"/>
    <property type="match status" value="1"/>
</dbReference>
<evidence type="ECO:0000259" key="7">
    <source>
        <dbReference type="PROSITE" id="PS51201"/>
    </source>
</evidence>
<organism evidence="9 10">
    <name type="scientific">Pyramidobacter porci</name>
    <dbReference type="NCBI Taxonomy" id="2605789"/>
    <lineage>
        <taxon>Bacteria</taxon>
        <taxon>Thermotogati</taxon>
        <taxon>Synergistota</taxon>
        <taxon>Synergistia</taxon>
        <taxon>Synergistales</taxon>
        <taxon>Dethiosulfovibrionaceae</taxon>
        <taxon>Pyramidobacter</taxon>
    </lineage>
</organism>
<evidence type="ECO:0000256" key="1">
    <source>
        <dbReference type="ARBA" id="ARBA00017378"/>
    </source>
</evidence>
<dbReference type="PROSITE" id="PS51201">
    <property type="entry name" value="RCK_N"/>
    <property type="match status" value="2"/>
</dbReference>
<dbReference type="AlphaFoldDB" id="A0A6L5YDU9"/>
<dbReference type="PROSITE" id="PS51202">
    <property type="entry name" value="RCK_C"/>
    <property type="match status" value="2"/>
</dbReference>
<keyword evidence="5" id="KW-0520">NAD</keyword>
<keyword evidence="3" id="KW-0633">Potassium transport</keyword>
<dbReference type="InterPro" id="IPR036721">
    <property type="entry name" value="RCK_C_sf"/>
</dbReference>
<evidence type="ECO:0000313" key="10">
    <source>
        <dbReference type="Proteomes" id="UP000473699"/>
    </source>
</evidence>
<keyword evidence="6" id="KW-0406">Ion transport</keyword>
<dbReference type="GO" id="GO:0005886">
    <property type="term" value="C:plasma membrane"/>
    <property type="evidence" value="ECO:0007669"/>
    <property type="project" value="InterPro"/>
</dbReference>
<dbReference type="RefSeq" id="WP_120372696.1">
    <property type="nucleotide sequence ID" value="NZ_VUNH01000010.1"/>
</dbReference>